<evidence type="ECO:0000313" key="3">
    <source>
        <dbReference type="EMBL" id="MCL6424070.1"/>
    </source>
</evidence>
<feature type="compositionally biased region" description="Low complexity" evidence="1">
    <location>
        <begin position="33"/>
        <end position="77"/>
    </location>
</feature>
<name>A0ABT0R2S6_9MICO</name>
<protein>
    <submittedName>
        <fullName evidence="3">Uncharacterized protein</fullName>
    </submittedName>
</protein>
<feature type="chain" id="PRO_5046073919" evidence="2">
    <location>
        <begin position="27"/>
        <end position="189"/>
    </location>
</feature>
<feature type="region of interest" description="Disordered" evidence="1">
    <location>
        <begin position="32"/>
        <end position="77"/>
    </location>
</feature>
<comment type="caution">
    <text evidence="3">The sequence shown here is derived from an EMBL/GenBank/DDBJ whole genome shotgun (WGS) entry which is preliminary data.</text>
</comment>
<dbReference type="Proteomes" id="UP001203761">
    <property type="component" value="Unassembled WGS sequence"/>
</dbReference>
<proteinExistence type="predicted"/>
<dbReference type="PROSITE" id="PS51257">
    <property type="entry name" value="PROKAR_LIPOPROTEIN"/>
    <property type="match status" value="1"/>
</dbReference>
<evidence type="ECO:0000256" key="2">
    <source>
        <dbReference type="SAM" id="SignalP"/>
    </source>
</evidence>
<dbReference type="EMBL" id="JAKNCJ010000008">
    <property type="protein sequence ID" value="MCL6424070.1"/>
    <property type="molecule type" value="Genomic_DNA"/>
</dbReference>
<feature type="signal peptide" evidence="2">
    <location>
        <begin position="1"/>
        <end position="26"/>
    </location>
</feature>
<accession>A0ABT0R2S6</accession>
<organism evidence="3 4">
    <name type="scientific">Brachybacterium equifaecis</name>
    <dbReference type="NCBI Taxonomy" id="2910770"/>
    <lineage>
        <taxon>Bacteria</taxon>
        <taxon>Bacillati</taxon>
        <taxon>Actinomycetota</taxon>
        <taxon>Actinomycetes</taxon>
        <taxon>Micrococcales</taxon>
        <taxon>Dermabacteraceae</taxon>
        <taxon>Brachybacterium</taxon>
    </lineage>
</organism>
<gene>
    <name evidence="3" type="ORF">Bequi_11895</name>
</gene>
<evidence type="ECO:0000313" key="4">
    <source>
        <dbReference type="Proteomes" id="UP001203761"/>
    </source>
</evidence>
<reference evidence="3" key="1">
    <citation type="submission" date="2022-02" db="EMBL/GenBank/DDBJ databases">
        <authorList>
            <person name="Lee M."/>
            <person name="Kim S.-J."/>
            <person name="Jung M.-Y."/>
        </authorList>
    </citation>
    <scope>NUCLEOTIDE SEQUENCE</scope>
    <source>
        <strain evidence="3">JHP9</strain>
    </source>
</reference>
<evidence type="ECO:0000256" key="1">
    <source>
        <dbReference type="SAM" id="MobiDB-lite"/>
    </source>
</evidence>
<keyword evidence="4" id="KW-1185">Reference proteome</keyword>
<keyword evidence="2" id="KW-0732">Signal</keyword>
<dbReference type="RefSeq" id="WP_249738152.1">
    <property type="nucleotide sequence ID" value="NZ_JAKNCJ010000008.1"/>
</dbReference>
<sequence>MNARPRTLGRTAALAASGLALTLALAGCGGSGTDAAPSSEAATASAAASSEAATTEAATTEAATTEAETTEAAAPAEVTEADLATAEQRYIDFVNALANKDANAACGFMMDPTTNEPVSGATQAVCASALESDGIMDQFTPEIAGVFTTDLLEAKPAANGTIDVTANGDSLGVFTKAGDGQWYMLAPQG</sequence>